<protein>
    <recommendedName>
        <fullName evidence="8">tRNA(Ile)-lysidine synthase</fullName>
        <ecNumber evidence="8">6.3.4.19</ecNumber>
    </recommendedName>
    <alternativeName>
        <fullName evidence="8">tRNA(Ile)-2-lysyl-cytidine synthase</fullName>
    </alternativeName>
    <alternativeName>
        <fullName evidence="8">tRNA(Ile)-lysidine synthetase</fullName>
    </alternativeName>
</protein>
<dbReference type="SUPFAM" id="SSF52402">
    <property type="entry name" value="Adenine nucleotide alpha hydrolases-like"/>
    <property type="match status" value="1"/>
</dbReference>
<dbReference type="GO" id="GO:0006400">
    <property type="term" value="P:tRNA modification"/>
    <property type="evidence" value="ECO:0007669"/>
    <property type="project" value="UniProtKB-UniRule"/>
</dbReference>
<dbReference type="Gene3D" id="1.20.59.20">
    <property type="match status" value="1"/>
</dbReference>
<proteinExistence type="inferred from homology"/>
<organism evidence="10 11">
    <name type="scientific">Neptunomonas phycophila</name>
    <dbReference type="NCBI Taxonomy" id="1572645"/>
    <lineage>
        <taxon>Bacteria</taxon>
        <taxon>Pseudomonadati</taxon>
        <taxon>Pseudomonadota</taxon>
        <taxon>Gammaproteobacteria</taxon>
        <taxon>Oceanospirillales</taxon>
        <taxon>Oceanospirillaceae</taxon>
        <taxon>Neptunomonas</taxon>
    </lineage>
</organism>
<dbReference type="SMART" id="SM00977">
    <property type="entry name" value="TilS_C"/>
    <property type="match status" value="1"/>
</dbReference>
<comment type="catalytic activity">
    <reaction evidence="7 8">
        <text>cytidine(34) in tRNA(Ile2) + L-lysine + ATP = lysidine(34) in tRNA(Ile2) + AMP + diphosphate + H(+)</text>
        <dbReference type="Rhea" id="RHEA:43744"/>
        <dbReference type="Rhea" id="RHEA-COMP:10625"/>
        <dbReference type="Rhea" id="RHEA-COMP:10670"/>
        <dbReference type="ChEBI" id="CHEBI:15378"/>
        <dbReference type="ChEBI" id="CHEBI:30616"/>
        <dbReference type="ChEBI" id="CHEBI:32551"/>
        <dbReference type="ChEBI" id="CHEBI:33019"/>
        <dbReference type="ChEBI" id="CHEBI:82748"/>
        <dbReference type="ChEBI" id="CHEBI:83665"/>
        <dbReference type="ChEBI" id="CHEBI:456215"/>
        <dbReference type="EC" id="6.3.4.19"/>
    </reaction>
</comment>
<keyword evidence="3 8" id="KW-0436">Ligase</keyword>
<dbReference type="Pfam" id="PF11734">
    <property type="entry name" value="TilS_C"/>
    <property type="match status" value="1"/>
</dbReference>
<evidence type="ECO:0000256" key="4">
    <source>
        <dbReference type="ARBA" id="ARBA00022694"/>
    </source>
</evidence>
<feature type="domain" description="Lysidine-tRNA(Ile) synthetase C-terminal" evidence="9">
    <location>
        <begin position="358"/>
        <end position="431"/>
    </location>
</feature>
<evidence type="ECO:0000256" key="8">
    <source>
        <dbReference type="HAMAP-Rule" id="MF_01161"/>
    </source>
</evidence>
<evidence type="ECO:0000259" key="9">
    <source>
        <dbReference type="SMART" id="SM00977"/>
    </source>
</evidence>
<dbReference type="Gene3D" id="3.40.50.620">
    <property type="entry name" value="HUPs"/>
    <property type="match status" value="1"/>
</dbReference>
<dbReference type="AlphaFoldDB" id="A0AAW7XKU4"/>
<dbReference type="SUPFAM" id="SSF56037">
    <property type="entry name" value="PheT/TilS domain"/>
    <property type="match status" value="1"/>
</dbReference>
<dbReference type="InterPro" id="IPR012094">
    <property type="entry name" value="tRNA_Ile_lys_synt"/>
</dbReference>
<dbReference type="InterPro" id="IPR012795">
    <property type="entry name" value="tRNA_Ile_lys_synt_N"/>
</dbReference>
<comment type="caution">
    <text evidence="10">The sequence shown here is derived from an EMBL/GenBank/DDBJ whole genome shotgun (WGS) entry which is preliminary data.</text>
</comment>
<dbReference type="GO" id="GO:0032267">
    <property type="term" value="F:tRNA(Ile)-lysidine synthase activity"/>
    <property type="evidence" value="ECO:0007669"/>
    <property type="project" value="UniProtKB-EC"/>
</dbReference>
<dbReference type="Pfam" id="PF09179">
    <property type="entry name" value="TilS"/>
    <property type="match status" value="1"/>
</dbReference>
<keyword evidence="4 8" id="KW-0819">tRNA processing</keyword>
<comment type="subcellular location">
    <subcellularLocation>
        <location evidence="1 8">Cytoplasm</location>
    </subcellularLocation>
</comment>
<evidence type="ECO:0000313" key="10">
    <source>
        <dbReference type="EMBL" id="MDO6454919.1"/>
    </source>
</evidence>
<evidence type="ECO:0000256" key="2">
    <source>
        <dbReference type="ARBA" id="ARBA00022490"/>
    </source>
</evidence>
<dbReference type="EC" id="6.3.4.19" evidence="8"/>
<comment type="domain">
    <text evidence="8">The N-terminal region contains the highly conserved SGGXDS motif, predicted to be a P-loop motif involved in ATP binding.</text>
</comment>
<dbReference type="InterPro" id="IPR012796">
    <property type="entry name" value="Lysidine-tRNA-synth_C"/>
</dbReference>
<dbReference type="RefSeq" id="WP_303551800.1">
    <property type="nucleotide sequence ID" value="NZ_JAUOPG010000011.1"/>
</dbReference>
<evidence type="ECO:0000313" key="11">
    <source>
        <dbReference type="Proteomes" id="UP001169862"/>
    </source>
</evidence>
<dbReference type="CDD" id="cd01992">
    <property type="entry name" value="TilS_N"/>
    <property type="match status" value="1"/>
</dbReference>
<comment type="function">
    <text evidence="8">Ligates lysine onto the cytidine present at position 34 of the AUA codon-specific tRNA(Ile) that contains the anticodon CAU, in an ATP-dependent manner. Cytidine is converted to lysidine, thus changing the amino acid specificity of the tRNA from methionine to isoleucine.</text>
</comment>
<dbReference type="PANTHER" id="PTHR43033:SF1">
    <property type="entry name" value="TRNA(ILE)-LYSIDINE SYNTHASE-RELATED"/>
    <property type="match status" value="1"/>
</dbReference>
<dbReference type="InterPro" id="IPR014729">
    <property type="entry name" value="Rossmann-like_a/b/a_fold"/>
</dbReference>
<keyword evidence="2 8" id="KW-0963">Cytoplasm</keyword>
<keyword evidence="6 8" id="KW-0067">ATP-binding</keyword>
<dbReference type="InterPro" id="IPR011063">
    <property type="entry name" value="TilS/TtcA_N"/>
</dbReference>
<feature type="binding site" evidence="8">
    <location>
        <begin position="32"/>
        <end position="37"/>
    </location>
    <ligand>
        <name>ATP</name>
        <dbReference type="ChEBI" id="CHEBI:30616"/>
    </ligand>
</feature>
<reference evidence="10" key="1">
    <citation type="submission" date="2023-07" db="EMBL/GenBank/DDBJ databases">
        <title>Genome content predicts the carbon catabolic preferences of heterotrophic bacteria.</title>
        <authorList>
            <person name="Gralka M."/>
        </authorList>
    </citation>
    <scope>NUCLEOTIDE SEQUENCE</scope>
    <source>
        <strain evidence="10">I2M16</strain>
    </source>
</reference>
<evidence type="ECO:0000256" key="7">
    <source>
        <dbReference type="ARBA" id="ARBA00048539"/>
    </source>
</evidence>
<comment type="similarity">
    <text evidence="8">Belongs to the tRNA(Ile)-lysidine synthase family.</text>
</comment>
<dbReference type="NCBIfam" id="TIGR02433">
    <property type="entry name" value="lysidine_TilS_C"/>
    <property type="match status" value="1"/>
</dbReference>
<dbReference type="HAMAP" id="MF_01161">
    <property type="entry name" value="tRNA_Ile_lys_synt"/>
    <property type="match status" value="1"/>
</dbReference>
<dbReference type="GO" id="GO:0005737">
    <property type="term" value="C:cytoplasm"/>
    <property type="evidence" value="ECO:0007669"/>
    <property type="project" value="UniProtKB-SubCell"/>
</dbReference>
<name>A0AAW7XKU4_9GAMM</name>
<dbReference type="SUPFAM" id="SSF82829">
    <property type="entry name" value="MesJ substrate recognition domain-like"/>
    <property type="match status" value="1"/>
</dbReference>
<keyword evidence="5 8" id="KW-0547">Nucleotide-binding</keyword>
<evidence type="ECO:0000256" key="5">
    <source>
        <dbReference type="ARBA" id="ARBA00022741"/>
    </source>
</evidence>
<dbReference type="InterPro" id="IPR015262">
    <property type="entry name" value="tRNA_Ile_lys_synt_subst-bd"/>
</dbReference>
<dbReference type="NCBIfam" id="TIGR02432">
    <property type="entry name" value="lysidine_TilS_N"/>
    <property type="match status" value="1"/>
</dbReference>
<dbReference type="EMBL" id="JAUOPG010000011">
    <property type="protein sequence ID" value="MDO6454919.1"/>
    <property type="molecule type" value="Genomic_DNA"/>
</dbReference>
<dbReference type="PANTHER" id="PTHR43033">
    <property type="entry name" value="TRNA(ILE)-LYSIDINE SYNTHASE-RELATED"/>
    <property type="match status" value="1"/>
</dbReference>
<dbReference type="GO" id="GO:0005524">
    <property type="term" value="F:ATP binding"/>
    <property type="evidence" value="ECO:0007669"/>
    <property type="project" value="UniProtKB-UniRule"/>
</dbReference>
<dbReference type="Pfam" id="PF01171">
    <property type="entry name" value="ATP_bind_3"/>
    <property type="match status" value="1"/>
</dbReference>
<gene>
    <name evidence="8 10" type="primary">tilS</name>
    <name evidence="10" type="ORF">Q4490_15220</name>
</gene>
<dbReference type="Proteomes" id="UP001169862">
    <property type="component" value="Unassembled WGS sequence"/>
</dbReference>
<sequence length="434" mass="48059">MTTSKLTQHFYQCCVNHSPQGLASKGWVVALSGGLDSIVLLHLAVKYLPAGSVRAIHVNHHLQENSDQWAQFCLDQCALLSITCTVCDVYPASNSELAARDARLEAIQSCVGASDCVLMAHHANDQLETVLFRLMRGTGAKGLAGIPVSRRFGVATLLRPLLTITRTELETYAAEQTFSWIDDPSNAADDYDRNYIRHHVMPPMVERWPKAVTRLQQTTQYLTDQQQVLESYLDADLQSMALAGGGLNIELLGGVAHPKSIALLRRWFECQTGQSLSALAVQEVFERCIAARADAQPQINVGGIVLRRYRQGVYCVPHKVNDVEDVRSQALMVPFTDWRGGRICVTASSEGFDLQPGVEVVARADGMSIKPKNRPTKTLKKLFQEAGVPPWLRSNWPICVRQNEVVAVPGICVAESCWIKSEEKTAFTLTWRAF</sequence>
<evidence type="ECO:0000256" key="3">
    <source>
        <dbReference type="ARBA" id="ARBA00022598"/>
    </source>
</evidence>
<evidence type="ECO:0000256" key="6">
    <source>
        <dbReference type="ARBA" id="ARBA00022840"/>
    </source>
</evidence>
<accession>A0AAW7XKU4</accession>
<evidence type="ECO:0000256" key="1">
    <source>
        <dbReference type="ARBA" id="ARBA00004496"/>
    </source>
</evidence>